<comment type="catalytic activity">
    <reaction evidence="16">
        <text>UDP-N-acetyl-alpha-D-muramate + NADP(+) = UDP-N-acetyl-3-O-(1-carboxyvinyl)-alpha-D-glucosamine + NADPH + H(+)</text>
        <dbReference type="Rhea" id="RHEA:12248"/>
        <dbReference type="ChEBI" id="CHEBI:15378"/>
        <dbReference type="ChEBI" id="CHEBI:57783"/>
        <dbReference type="ChEBI" id="CHEBI:58349"/>
        <dbReference type="ChEBI" id="CHEBI:68483"/>
        <dbReference type="ChEBI" id="CHEBI:70757"/>
        <dbReference type="EC" id="1.3.1.98"/>
    </reaction>
</comment>
<dbReference type="InterPro" id="IPR016169">
    <property type="entry name" value="FAD-bd_PCMH_sub2"/>
</dbReference>
<dbReference type="GO" id="GO:0051301">
    <property type="term" value="P:cell division"/>
    <property type="evidence" value="ECO:0007669"/>
    <property type="project" value="UniProtKB-KW"/>
</dbReference>
<dbReference type="PANTHER" id="PTHR21071:SF4">
    <property type="entry name" value="UDP-N-ACETYLENOLPYRUVOYLGLUCOSAMINE REDUCTASE"/>
    <property type="match status" value="1"/>
</dbReference>
<keyword evidence="9" id="KW-0274">FAD</keyword>
<dbReference type="SUPFAM" id="SSF56194">
    <property type="entry name" value="Uridine diphospho-N-Acetylenolpyruvylglucosamine reductase, MurB, C-terminal domain"/>
    <property type="match status" value="1"/>
</dbReference>
<keyword evidence="12" id="KW-0573">Peptidoglycan synthesis</keyword>
<name>A0A6J7J0P2_9ZZZZ</name>
<reference evidence="18" key="1">
    <citation type="submission" date="2020-05" db="EMBL/GenBank/DDBJ databases">
        <authorList>
            <person name="Chiriac C."/>
            <person name="Salcher M."/>
            <person name="Ghai R."/>
            <person name="Kavagutti S V."/>
        </authorList>
    </citation>
    <scope>NUCLEOTIDE SEQUENCE</scope>
</reference>
<dbReference type="Pfam" id="PF01565">
    <property type="entry name" value="FAD_binding_4"/>
    <property type="match status" value="1"/>
</dbReference>
<evidence type="ECO:0000256" key="5">
    <source>
        <dbReference type="ARBA" id="ARBA00012518"/>
    </source>
</evidence>
<evidence type="ECO:0000256" key="15">
    <source>
        <dbReference type="ARBA" id="ARBA00023316"/>
    </source>
</evidence>
<dbReference type="Pfam" id="PF02873">
    <property type="entry name" value="MurB_C"/>
    <property type="match status" value="1"/>
</dbReference>
<dbReference type="InterPro" id="IPR006094">
    <property type="entry name" value="Oxid_FAD_bind_N"/>
</dbReference>
<dbReference type="Gene3D" id="3.90.78.10">
    <property type="entry name" value="UDP-N-acetylenolpyruvoylglucosamine reductase, C-terminal domain"/>
    <property type="match status" value="1"/>
</dbReference>
<comment type="cofactor">
    <cofactor evidence="1">
        <name>FAD</name>
        <dbReference type="ChEBI" id="CHEBI:57692"/>
    </cofactor>
</comment>
<evidence type="ECO:0000256" key="9">
    <source>
        <dbReference type="ARBA" id="ARBA00022827"/>
    </source>
</evidence>
<dbReference type="AlphaFoldDB" id="A0A6J7J0P2"/>
<dbReference type="InterPro" id="IPR036318">
    <property type="entry name" value="FAD-bd_PCMH-like_sf"/>
</dbReference>
<evidence type="ECO:0000313" key="18">
    <source>
        <dbReference type="EMBL" id="CAB4936928.1"/>
    </source>
</evidence>
<organism evidence="18">
    <name type="scientific">freshwater metagenome</name>
    <dbReference type="NCBI Taxonomy" id="449393"/>
    <lineage>
        <taxon>unclassified sequences</taxon>
        <taxon>metagenomes</taxon>
        <taxon>ecological metagenomes</taxon>
    </lineage>
</organism>
<dbReference type="InterPro" id="IPR036635">
    <property type="entry name" value="MurB_C_sf"/>
</dbReference>
<evidence type="ECO:0000256" key="8">
    <source>
        <dbReference type="ARBA" id="ARBA00022630"/>
    </source>
</evidence>
<evidence type="ECO:0000256" key="11">
    <source>
        <dbReference type="ARBA" id="ARBA00022960"/>
    </source>
</evidence>
<accession>A0A6J7J0P2</accession>
<dbReference type="EMBL" id="CAFBOZ010000303">
    <property type="protein sequence ID" value="CAB5021942.1"/>
    <property type="molecule type" value="Genomic_DNA"/>
</dbReference>
<dbReference type="InterPro" id="IPR016167">
    <property type="entry name" value="FAD-bd_PCMH_sub1"/>
</dbReference>
<keyword evidence="11" id="KW-0133">Cell shape</keyword>
<dbReference type="GO" id="GO:0071949">
    <property type="term" value="F:FAD binding"/>
    <property type="evidence" value="ECO:0007669"/>
    <property type="project" value="InterPro"/>
</dbReference>
<dbReference type="InterPro" id="IPR003170">
    <property type="entry name" value="MurB"/>
</dbReference>
<keyword evidence="10" id="KW-0521">NADP</keyword>
<evidence type="ECO:0000256" key="1">
    <source>
        <dbReference type="ARBA" id="ARBA00001974"/>
    </source>
</evidence>
<evidence type="ECO:0000259" key="17">
    <source>
        <dbReference type="PROSITE" id="PS51387"/>
    </source>
</evidence>
<dbReference type="EC" id="1.3.1.98" evidence="5"/>
<evidence type="ECO:0000256" key="3">
    <source>
        <dbReference type="ARBA" id="ARBA00004496"/>
    </source>
</evidence>
<evidence type="ECO:0000256" key="7">
    <source>
        <dbReference type="ARBA" id="ARBA00022618"/>
    </source>
</evidence>
<keyword evidence="15" id="KW-0961">Cell wall biogenesis/degradation</keyword>
<dbReference type="PANTHER" id="PTHR21071">
    <property type="entry name" value="UDP-N-ACETYLENOLPYRUVOYLGLUCOSAMINE REDUCTASE"/>
    <property type="match status" value="1"/>
</dbReference>
<evidence type="ECO:0000256" key="4">
    <source>
        <dbReference type="ARBA" id="ARBA00004752"/>
    </source>
</evidence>
<gene>
    <name evidence="18" type="ORF">UFOPK3773_00595</name>
    <name evidence="19" type="ORF">UFOPK3992_01767</name>
</gene>
<evidence type="ECO:0000256" key="13">
    <source>
        <dbReference type="ARBA" id="ARBA00023002"/>
    </source>
</evidence>
<dbReference type="NCBIfam" id="NF010478">
    <property type="entry name" value="PRK13903.1"/>
    <property type="match status" value="1"/>
</dbReference>
<dbReference type="PROSITE" id="PS51387">
    <property type="entry name" value="FAD_PCMH"/>
    <property type="match status" value="1"/>
</dbReference>
<comment type="function">
    <text evidence="2">Cell wall formation.</text>
</comment>
<dbReference type="GO" id="GO:0071555">
    <property type="term" value="P:cell wall organization"/>
    <property type="evidence" value="ECO:0007669"/>
    <property type="project" value="UniProtKB-KW"/>
</dbReference>
<dbReference type="HAMAP" id="MF_00037">
    <property type="entry name" value="MurB"/>
    <property type="match status" value="1"/>
</dbReference>
<dbReference type="GO" id="GO:0009252">
    <property type="term" value="P:peptidoglycan biosynthetic process"/>
    <property type="evidence" value="ECO:0007669"/>
    <property type="project" value="UniProtKB-UniPathway"/>
</dbReference>
<dbReference type="Gene3D" id="3.30.43.10">
    <property type="entry name" value="Uridine Diphospho-n-acetylenolpyruvylglucosamine Reductase, domain 2"/>
    <property type="match status" value="1"/>
</dbReference>
<dbReference type="SUPFAM" id="SSF56176">
    <property type="entry name" value="FAD-binding/transporter-associated domain-like"/>
    <property type="match status" value="1"/>
</dbReference>
<dbReference type="NCBIfam" id="TIGR00179">
    <property type="entry name" value="murB"/>
    <property type="match status" value="1"/>
</dbReference>
<evidence type="ECO:0000256" key="2">
    <source>
        <dbReference type="ARBA" id="ARBA00003921"/>
    </source>
</evidence>
<dbReference type="EMBL" id="CAFBNF010000044">
    <property type="protein sequence ID" value="CAB4936928.1"/>
    <property type="molecule type" value="Genomic_DNA"/>
</dbReference>
<comment type="subcellular location">
    <subcellularLocation>
        <location evidence="3">Cytoplasm</location>
    </subcellularLocation>
</comment>
<proteinExistence type="inferred from homology"/>
<keyword evidence="13" id="KW-0560">Oxidoreductase</keyword>
<dbReference type="InterPro" id="IPR016166">
    <property type="entry name" value="FAD-bd_PCMH"/>
</dbReference>
<sequence length="341" mass="35325">MSVRRDVTLAEHTTLRVGGPVASFIECDTEAELLDAVRGREPVLLVGGGSNLVVSDAPVSIPVVAVRTRGVEVEVNDCAGAWVTVAAGEPWDGFVAVAVAEGWRGVEALSGIPGLVGATPIQNVGAYGQEVGATVARVRAYDRTDGRVVVFAAADCGFGYRSSVFKSEPARYVVLDVTFQLRLGSASEPIAYAELARELDIETGQRAPMAEVRAAVLALRASKGMVLDAADHDTWSVGSFFLNPVLAPGVLAPEGAVTFPAAGGGIKVSAAWLISSAGFERGFALPGSRAAISAKHSLALTNRGGASCDDVLELARAVREGVRARFGITLTPEPLLVGCSL</sequence>
<keyword evidence="8" id="KW-0285">Flavoprotein</keyword>
<keyword evidence="14" id="KW-0131">Cell cycle</keyword>
<dbReference type="UniPathway" id="UPA00219"/>
<evidence type="ECO:0000256" key="16">
    <source>
        <dbReference type="ARBA" id="ARBA00048914"/>
    </source>
</evidence>
<evidence type="ECO:0000256" key="12">
    <source>
        <dbReference type="ARBA" id="ARBA00022984"/>
    </source>
</evidence>
<evidence type="ECO:0000256" key="14">
    <source>
        <dbReference type="ARBA" id="ARBA00023306"/>
    </source>
</evidence>
<evidence type="ECO:0000256" key="10">
    <source>
        <dbReference type="ARBA" id="ARBA00022857"/>
    </source>
</evidence>
<evidence type="ECO:0000313" key="19">
    <source>
        <dbReference type="EMBL" id="CAB5021942.1"/>
    </source>
</evidence>
<feature type="domain" description="FAD-binding PCMH-type" evidence="17">
    <location>
        <begin position="16"/>
        <end position="184"/>
    </location>
</feature>
<dbReference type="InterPro" id="IPR011601">
    <property type="entry name" value="MurB_C"/>
</dbReference>
<protein>
    <recommendedName>
        <fullName evidence="5">UDP-N-acetylmuramate dehydrogenase</fullName>
        <ecNumber evidence="5">1.3.1.98</ecNumber>
    </recommendedName>
</protein>
<keyword evidence="7" id="KW-0132">Cell division</keyword>
<dbReference type="GO" id="GO:0008360">
    <property type="term" value="P:regulation of cell shape"/>
    <property type="evidence" value="ECO:0007669"/>
    <property type="project" value="UniProtKB-KW"/>
</dbReference>
<evidence type="ECO:0000256" key="6">
    <source>
        <dbReference type="ARBA" id="ARBA00022490"/>
    </source>
</evidence>
<comment type="pathway">
    <text evidence="4">Cell wall biogenesis; peptidoglycan biosynthesis.</text>
</comment>
<dbReference type="Gene3D" id="3.30.465.10">
    <property type="match status" value="1"/>
</dbReference>
<keyword evidence="6" id="KW-0963">Cytoplasm</keyword>
<dbReference type="GO" id="GO:0005829">
    <property type="term" value="C:cytosol"/>
    <property type="evidence" value="ECO:0007669"/>
    <property type="project" value="TreeGrafter"/>
</dbReference>
<dbReference type="GO" id="GO:0008762">
    <property type="term" value="F:UDP-N-acetylmuramate dehydrogenase activity"/>
    <property type="evidence" value="ECO:0007669"/>
    <property type="project" value="UniProtKB-EC"/>
</dbReference>